<dbReference type="SUPFAM" id="SSF53474">
    <property type="entry name" value="alpha/beta-Hydrolases"/>
    <property type="match status" value="1"/>
</dbReference>
<feature type="region of interest" description="Disordered" evidence="4">
    <location>
        <begin position="474"/>
        <end position="498"/>
    </location>
</feature>
<keyword evidence="3" id="KW-0378">Hydrolase</keyword>
<evidence type="ECO:0000256" key="3">
    <source>
        <dbReference type="ARBA" id="ARBA00022801"/>
    </source>
</evidence>
<name>A0A839PZ36_9MICO</name>
<proteinExistence type="predicted"/>
<comment type="caution">
    <text evidence="5">The sequence shown here is derived from an EMBL/GenBank/DDBJ whole genome shotgun (WGS) entry which is preliminary data.</text>
</comment>
<dbReference type="EMBL" id="JACHVT010000007">
    <property type="protein sequence ID" value="MBB2987964.1"/>
    <property type="molecule type" value="Genomic_DNA"/>
</dbReference>
<gene>
    <name evidence="5" type="ORF">FHW14_003153</name>
</gene>
<reference evidence="5 6" key="1">
    <citation type="submission" date="2020-08" db="EMBL/GenBank/DDBJ databases">
        <title>Genomic Encyclopedia of Type Strains, Phase IV (KMG-V): Genome sequencing to study the core and pangenomes of soil and plant-associated prokaryotes.</title>
        <authorList>
            <person name="Whitman W."/>
        </authorList>
    </citation>
    <scope>NUCLEOTIDE SEQUENCE [LARGE SCALE GENOMIC DNA]</scope>
    <source>
        <strain evidence="5 6">B3ACCR2</strain>
    </source>
</reference>
<dbReference type="Gene3D" id="3.40.50.1820">
    <property type="entry name" value="alpha/beta hydrolase"/>
    <property type="match status" value="1"/>
</dbReference>
<sequence>MPALSRTAASLSAAALIVTGLTVTGPAAGGALASPGTSASTSASAGVTASDDILDRIRAVPGVTSVTEGSVPAGYRFFLISFRQQVDHRDPAKGTFEQRLTLLHKGTDRPMVMYTSGYGVSQSPGRAEPTQIVDGNQLSMEYRFFSPSIPASPSWPTQLTIWQAATDQHDIIEAFKTVYDQSWLTTGGSKGGMTATYHRRFYPDDVQGSVPYVAPNDVVDTKDVYNEFLSQVGEPACRDAITAVQRRALGPARDGILRTLRSVSAEQGLTWKTVGSLEKAYESAVVDTYFAFWQYQPESACGSVPDARTATRDEIYAFLDGVAGLTFYSDQTLAYYAPYYYQAATQLGSPEPYENRLGDLLKFPGADVAKTFVPRELKPLPRFDRAAMPDVDRWVSHRSTQMLYVYGENDPWSAEPFDCGPAASAARRDCFRFYVPGGNHGSSIAQLPEAGRAVAVQQVREWAGVATADAPARSAAAGSWSSVPALDHAPEWTQRRTP</sequence>
<dbReference type="PANTHER" id="PTHR11010">
    <property type="entry name" value="PROTEASE S28 PRO-X CARBOXYPEPTIDASE-RELATED"/>
    <property type="match status" value="1"/>
</dbReference>
<dbReference type="Proteomes" id="UP000590811">
    <property type="component" value="Unassembled WGS sequence"/>
</dbReference>
<evidence type="ECO:0000313" key="6">
    <source>
        <dbReference type="Proteomes" id="UP000590811"/>
    </source>
</evidence>
<keyword evidence="2" id="KW-0732">Signal</keyword>
<dbReference type="GO" id="GO:0006508">
    <property type="term" value="P:proteolysis"/>
    <property type="evidence" value="ECO:0007669"/>
    <property type="project" value="UniProtKB-KW"/>
</dbReference>
<dbReference type="AlphaFoldDB" id="A0A839PZ36"/>
<dbReference type="PANTHER" id="PTHR11010:SF38">
    <property type="entry name" value="LYSOSOMAL PRO-X CARBOXYPEPTIDASE"/>
    <property type="match status" value="1"/>
</dbReference>
<evidence type="ECO:0000256" key="1">
    <source>
        <dbReference type="ARBA" id="ARBA00022670"/>
    </source>
</evidence>
<keyword evidence="1" id="KW-0645">Protease</keyword>
<dbReference type="GO" id="GO:0008239">
    <property type="term" value="F:dipeptidyl-peptidase activity"/>
    <property type="evidence" value="ECO:0007669"/>
    <property type="project" value="TreeGrafter"/>
</dbReference>
<evidence type="ECO:0008006" key="7">
    <source>
        <dbReference type="Google" id="ProtNLM"/>
    </source>
</evidence>
<dbReference type="Pfam" id="PF05576">
    <property type="entry name" value="Peptidase_S37"/>
    <property type="match status" value="1"/>
</dbReference>
<dbReference type="InterPro" id="IPR029058">
    <property type="entry name" value="AB_hydrolase_fold"/>
</dbReference>
<accession>A0A839PZ36</accession>
<dbReference type="RefSeq" id="WP_184511005.1">
    <property type="nucleotide sequence ID" value="NZ_JACHVT010000007.1"/>
</dbReference>
<protein>
    <recommendedName>
        <fullName evidence="7">PS-10 peptidase S37</fullName>
    </recommendedName>
</protein>
<feature type="compositionally biased region" description="Basic and acidic residues" evidence="4">
    <location>
        <begin position="488"/>
        <end position="498"/>
    </location>
</feature>
<evidence type="ECO:0000256" key="4">
    <source>
        <dbReference type="SAM" id="MobiDB-lite"/>
    </source>
</evidence>
<evidence type="ECO:0000313" key="5">
    <source>
        <dbReference type="EMBL" id="MBB2987964.1"/>
    </source>
</evidence>
<dbReference type="InterPro" id="IPR008761">
    <property type="entry name" value="Peptidase_S37"/>
</dbReference>
<evidence type="ECO:0000256" key="2">
    <source>
        <dbReference type="ARBA" id="ARBA00022729"/>
    </source>
</evidence>
<organism evidence="5 6">
    <name type="scientific">Terracoccus luteus</name>
    <dbReference type="NCBI Taxonomy" id="53356"/>
    <lineage>
        <taxon>Bacteria</taxon>
        <taxon>Bacillati</taxon>
        <taxon>Actinomycetota</taxon>
        <taxon>Actinomycetes</taxon>
        <taxon>Micrococcales</taxon>
        <taxon>Intrasporangiaceae</taxon>
        <taxon>Terracoccus</taxon>
    </lineage>
</organism>